<dbReference type="AlphaFoldDB" id="M4BSN3"/>
<dbReference type="VEuPathDB" id="FungiDB:HpaG809467"/>
<protein>
    <submittedName>
        <fullName evidence="1">Uncharacterized protein</fullName>
    </submittedName>
</protein>
<dbReference type="InParanoid" id="M4BSN3"/>
<dbReference type="EnsemblProtists" id="HpaT809467">
    <property type="protein sequence ID" value="HpaP809467"/>
    <property type="gene ID" value="HpaG809467"/>
</dbReference>
<keyword evidence="2" id="KW-1185">Reference proteome</keyword>
<evidence type="ECO:0000313" key="2">
    <source>
        <dbReference type="Proteomes" id="UP000011713"/>
    </source>
</evidence>
<dbReference type="HOGENOM" id="CLU_2390699_0_0_1"/>
<organism evidence="1 2">
    <name type="scientific">Hyaloperonospora arabidopsidis (strain Emoy2)</name>
    <name type="common">Downy mildew agent</name>
    <name type="synonym">Peronospora arabidopsidis</name>
    <dbReference type="NCBI Taxonomy" id="559515"/>
    <lineage>
        <taxon>Eukaryota</taxon>
        <taxon>Sar</taxon>
        <taxon>Stramenopiles</taxon>
        <taxon>Oomycota</taxon>
        <taxon>Peronosporomycetes</taxon>
        <taxon>Peronosporales</taxon>
        <taxon>Peronosporaceae</taxon>
        <taxon>Hyaloperonospora</taxon>
    </lineage>
</organism>
<dbReference type="Proteomes" id="UP000011713">
    <property type="component" value="Unassembled WGS sequence"/>
</dbReference>
<sequence>MENAQCESRRSLKCRGISSANLENAAAVFIAGRTSVMWSLRNARGLDRHKMHDDAVRSGSQPRPYEESTETALESAVYGNDRCNDTTLFYAPNQ</sequence>
<name>M4BSN3_HYAAE</name>
<proteinExistence type="predicted"/>
<reference evidence="1" key="2">
    <citation type="submission" date="2015-06" db="UniProtKB">
        <authorList>
            <consortium name="EnsemblProtists"/>
        </authorList>
    </citation>
    <scope>IDENTIFICATION</scope>
    <source>
        <strain evidence="1">Emoy2</strain>
    </source>
</reference>
<accession>M4BSN3</accession>
<reference evidence="2" key="1">
    <citation type="journal article" date="2010" name="Science">
        <title>Signatures of adaptation to obligate biotrophy in the Hyaloperonospora arabidopsidis genome.</title>
        <authorList>
            <person name="Baxter L."/>
            <person name="Tripathy S."/>
            <person name="Ishaque N."/>
            <person name="Boot N."/>
            <person name="Cabral A."/>
            <person name="Kemen E."/>
            <person name="Thines M."/>
            <person name="Ah-Fong A."/>
            <person name="Anderson R."/>
            <person name="Badejoko W."/>
            <person name="Bittner-Eddy P."/>
            <person name="Boore J.L."/>
            <person name="Chibucos M.C."/>
            <person name="Coates M."/>
            <person name="Dehal P."/>
            <person name="Delehaunty K."/>
            <person name="Dong S."/>
            <person name="Downton P."/>
            <person name="Dumas B."/>
            <person name="Fabro G."/>
            <person name="Fronick C."/>
            <person name="Fuerstenberg S.I."/>
            <person name="Fulton L."/>
            <person name="Gaulin E."/>
            <person name="Govers F."/>
            <person name="Hughes L."/>
            <person name="Humphray S."/>
            <person name="Jiang R.H."/>
            <person name="Judelson H."/>
            <person name="Kamoun S."/>
            <person name="Kyung K."/>
            <person name="Meijer H."/>
            <person name="Minx P."/>
            <person name="Morris P."/>
            <person name="Nelson J."/>
            <person name="Phuntumart V."/>
            <person name="Qutob D."/>
            <person name="Rehmany A."/>
            <person name="Rougon-Cardoso A."/>
            <person name="Ryden P."/>
            <person name="Torto-Alalibo T."/>
            <person name="Studholme D."/>
            <person name="Wang Y."/>
            <person name="Win J."/>
            <person name="Wood J."/>
            <person name="Clifton S.W."/>
            <person name="Rogers J."/>
            <person name="Van den Ackerveken G."/>
            <person name="Jones J.D."/>
            <person name="McDowell J.M."/>
            <person name="Beynon J."/>
            <person name="Tyler B.M."/>
        </authorList>
    </citation>
    <scope>NUCLEOTIDE SEQUENCE [LARGE SCALE GENOMIC DNA]</scope>
    <source>
        <strain evidence="2">Emoy2</strain>
    </source>
</reference>
<evidence type="ECO:0000313" key="1">
    <source>
        <dbReference type="EnsemblProtists" id="HpaP809467"/>
    </source>
</evidence>
<dbReference type="EMBL" id="JH597779">
    <property type="status" value="NOT_ANNOTATED_CDS"/>
    <property type="molecule type" value="Genomic_DNA"/>
</dbReference>